<dbReference type="InterPro" id="IPR015947">
    <property type="entry name" value="PUA-like_sf"/>
</dbReference>
<evidence type="ECO:0000313" key="3">
    <source>
        <dbReference type="Proteomes" id="UP000034883"/>
    </source>
</evidence>
<proteinExistence type="predicted"/>
<dbReference type="Proteomes" id="UP000034883">
    <property type="component" value="Chromosome"/>
</dbReference>
<dbReference type="EMBL" id="CP011125">
    <property type="protein sequence ID" value="AKF10673.1"/>
    <property type="molecule type" value="Genomic_DNA"/>
</dbReference>
<keyword evidence="3" id="KW-1185">Reference proteome</keyword>
<accession>A0A0F6W9A4</accession>
<gene>
    <name evidence="2" type="ORF">DB32_007822</name>
</gene>
<protein>
    <recommendedName>
        <fullName evidence="1">Lon N-terminal domain-containing protein</fullName>
    </recommendedName>
</protein>
<feature type="domain" description="Lon N-terminal" evidence="1">
    <location>
        <begin position="19"/>
        <end position="213"/>
    </location>
</feature>
<evidence type="ECO:0000313" key="2">
    <source>
        <dbReference type="EMBL" id="AKF10673.1"/>
    </source>
</evidence>
<organism evidence="2 3">
    <name type="scientific">Sandaracinus amylolyticus</name>
    <dbReference type="NCBI Taxonomy" id="927083"/>
    <lineage>
        <taxon>Bacteria</taxon>
        <taxon>Pseudomonadati</taxon>
        <taxon>Myxococcota</taxon>
        <taxon>Polyangia</taxon>
        <taxon>Polyangiales</taxon>
        <taxon>Sandaracinaceae</taxon>
        <taxon>Sandaracinus</taxon>
    </lineage>
</organism>
<dbReference type="SUPFAM" id="SSF88697">
    <property type="entry name" value="PUA domain-like"/>
    <property type="match status" value="1"/>
</dbReference>
<dbReference type="PROSITE" id="PS51787">
    <property type="entry name" value="LON_N"/>
    <property type="match status" value="1"/>
</dbReference>
<dbReference type="STRING" id="927083.DB32_007822"/>
<sequence length="226" mass="24622">MAQEDVDLAPFEPEELEALPIFPLPRVVLLPGGVLPLHVFEPRYRAMVSDCLSHGPRAIAMAMLAPGWERDYEGRPPTRTIAGAGRIVAHRRNPDGTYDLVLHGVTRVRLDERSDLDRPYRVASATAIDDEDDRDEDALRRALEPVLAIASSLSALEKRGLVPPPQLVGTPSSVADRIADRWIHEANARQEILETTSVPRRIALVGDALVTLLARLATPSGSGAAN</sequence>
<dbReference type="PANTHER" id="PTHR46732">
    <property type="entry name" value="ATP-DEPENDENT PROTEASE LA (LON) DOMAIN PROTEIN"/>
    <property type="match status" value="1"/>
</dbReference>
<dbReference type="OrthoDB" id="9806457at2"/>
<dbReference type="Gene3D" id="2.30.130.40">
    <property type="entry name" value="LON domain-like"/>
    <property type="match status" value="1"/>
</dbReference>
<dbReference type="InterPro" id="IPR003111">
    <property type="entry name" value="Lon_prtase_N"/>
</dbReference>
<dbReference type="Pfam" id="PF02190">
    <property type="entry name" value="LON_substr_bdg"/>
    <property type="match status" value="1"/>
</dbReference>
<name>A0A0F6W9A4_9BACT</name>
<dbReference type="InterPro" id="IPR046336">
    <property type="entry name" value="Lon_prtase_N_sf"/>
</dbReference>
<dbReference type="SMART" id="SM00464">
    <property type="entry name" value="LON"/>
    <property type="match status" value="1"/>
</dbReference>
<evidence type="ECO:0000259" key="1">
    <source>
        <dbReference type="PROSITE" id="PS51787"/>
    </source>
</evidence>
<dbReference type="KEGG" id="samy:DB32_007822"/>
<dbReference type="AlphaFoldDB" id="A0A0F6W9A4"/>
<dbReference type="PANTHER" id="PTHR46732:SF8">
    <property type="entry name" value="ATP-DEPENDENT PROTEASE LA (LON) DOMAIN PROTEIN"/>
    <property type="match status" value="1"/>
</dbReference>
<dbReference type="RefSeq" id="WP_053237622.1">
    <property type="nucleotide sequence ID" value="NZ_CP011125.1"/>
</dbReference>
<reference evidence="2 3" key="1">
    <citation type="submission" date="2015-03" db="EMBL/GenBank/DDBJ databases">
        <title>Genome assembly of Sandaracinus amylolyticus DSM 53668.</title>
        <authorList>
            <person name="Sharma G."/>
            <person name="Subramanian S."/>
        </authorList>
    </citation>
    <scope>NUCLEOTIDE SEQUENCE [LARGE SCALE GENOMIC DNA]</scope>
    <source>
        <strain evidence="2 3">DSM 53668</strain>
    </source>
</reference>